<dbReference type="InterPro" id="IPR011060">
    <property type="entry name" value="RibuloseP-bd_barrel"/>
</dbReference>
<evidence type="ECO:0000256" key="3">
    <source>
        <dbReference type="ARBA" id="ARBA00001941"/>
    </source>
</evidence>
<feature type="active site" description="Proton donor" evidence="10 12">
    <location>
        <position position="180"/>
    </location>
</feature>
<evidence type="ECO:0000256" key="6">
    <source>
        <dbReference type="ARBA" id="ARBA00009541"/>
    </source>
</evidence>
<evidence type="ECO:0000256" key="5">
    <source>
        <dbReference type="ARBA" id="ARBA00001954"/>
    </source>
</evidence>
<feature type="binding site" evidence="10 14">
    <location>
        <begin position="202"/>
        <end position="203"/>
    </location>
    <ligand>
        <name>substrate</name>
    </ligand>
</feature>
<dbReference type="NCBIfam" id="TIGR01163">
    <property type="entry name" value="rpe"/>
    <property type="match status" value="1"/>
</dbReference>
<feature type="binding site" evidence="10 14">
    <location>
        <begin position="150"/>
        <end position="153"/>
    </location>
    <ligand>
        <name>substrate</name>
    </ligand>
</feature>
<comment type="cofactor">
    <cofactor evidence="10 13">
        <name>a divalent metal cation</name>
        <dbReference type="ChEBI" id="CHEBI:60240"/>
    </cofactor>
    <text evidence="10 13">Binds 1 divalent metal cation per subunit.</text>
</comment>
<dbReference type="PROSITE" id="PS01086">
    <property type="entry name" value="RIBUL_P_3_EPIMER_2"/>
    <property type="match status" value="1"/>
</dbReference>
<dbReference type="InterPro" id="IPR026019">
    <property type="entry name" value="Ribul_P_3_epim"/>
</dbReference>
<evidence type="ECO:0000256" key="8">
    <source>
        <dbReference type="ARBA" id="ARBA00022723"/>
    </source>
</evidence>
<evidence type="ECO:0000256" key="13">
    <source>
        <dbReference type="PIRSR" id="PIRSR001461-2"/>
    </source>
</evidence>
<name>A0A7C2JY96_9PLAN</name>
<feature type="binding site" evidence="10 13">
    <location>
        <position position="41"/>
    </location>
    <ligand>
        <name>a divalent metal cation</name>
        <dbReference type="ChEBI" id="CHEBI:60240"/>
    </ligand>
</feature>
<evidence type="ECO:0000256" key="1">
    <source>
        <dbReference type="ARBA" id="ARBA00001782"/>
    </source>
</evidence>
<evidence type="ECO:0000256" key="14">
    <source>
        <dbReference type="PIRSR" id="PIRSR001461-3"/>
    </source>
</evidence>
<dbReference type="HAMAP" id="MF_02227">
    <property type="entry name" value="RPE"/>
    <property type="match status" value="1"/>
</dbReference>
<dbReference type="SUPFAM" id="SSF51366">
    <property type="entry name" value="Ribulose-phoshate binding barrel"/>
    <property type="match status" value="1"/>
</dbReference>
<dbReference type="GO" id="GO:0006098">
    <property type="term" value="P:pentose-phosphate shunt"/>
    <property type="evidence" value="ECO:0007669"/>
    <property type="project" value="UniProtKB-UniRule"/>
</dbReference>
<dbReference type="Pfam" id="PF00834">
    <property type="entry name" value="Ribul_P_3_epim"/>
    <property type="match status" value="1"/>
</dbReference>
<sequence>MPSRPLPMTPPVIAPSILKVDYAGLGAEVRRLEAAGAAVLHWDVMDGHFVPNLSYGAMLIEKIRPRTDLFFDAHLMIADPAKYLDDYIRAGCDAITVHIEAVPEPAGLLRRIREAGLKAGLALNPQTSIQRVRSALPDCDLILVMSVQPGFGGQKFKPEVLPKVRELRELVPAETVLSIDGGIGPDTIAEAAAAGATWFVAGSSIFDQDDYTAAMRQLESLAAAHVSRN</sequence>
<feature type="binding site" evidence="10 13">
    <location>
        <position position="180"/>
    </location>
    <ligand>
        <name>a divalent metal cation</name>
        <dbReference type="ChEBI" id="CHEBI:60240"/>
    </ligand>
</feature>
<dbReference type="InterPro" id="IPR000056">
    <property type="entry name" value="Ribul_P_3_epim-like"/>
</dbReference>
<keyword evidence="9 10" id="KW-0413">Isomerase</keyword>
<dbReference type="EMBL" id="DSOK01000245">
    <property type="protein sequence ID" value="HEN15506.1"/>
    <property type="molecule type" value="Genomic_DNA"/>
</dbReference>
<dbReference type="EC" id="5.1.3.1" evidence="7 10"/>
<keyword evidence="13" id="KW-0464">Manganese</keyword>
<keyword evidence="10 11" id="KW-0119">Carbohydrate metabolism</keyword>
<comment type="caution">
    <text evidence="15">The sequence shown here is derived from an EMBL/GenBank/DDBJ whole genome shotgun (WGS) entry which is preliminary data.</text>
</comment>
<dbReference type="Gene3D" id="3.20.20.70">
    <property type="entry name" value="Aldolase class I"/>
    <property type="match status" value="1"/>
</dbReference>
<evidence type="ECO:0000256" key="2">
    <source>
        <dbReference type="ARBA" id="ARBA00001936"/>
    </source>
</evidence>
<dbReference type="NCBIfam" id="NF004076">
    <property type="entry name" value="PRK05581.1-4"/>
    <property type="match status" value="1"/>
</dbReference>
<dbReference type="GO" id="GO:0004750">
    <property type="term" value="F:D-ribulose-phosphate 3-epimerase activity"/>
    <property type="evidence" value="ECO:0007669"/>
    <property type="project" value="UniProtKB-UniRule"/>
</dbReference>
<evidence type="ECO:0000256" key="4">
    <source>
        <dbReference type="ARBA" id="ARBA00001947"/>
    </source>
</evidence>
<feature type="binding site" evidence="10 13">
    <location>
        <position position="74"/>
    </location>
    <ligand>
        <name>a divalent metal cation</name>
        <dbReference type="ChEBI" id="CHEBI:60240"/>
    </ligand>
</feature>
<dbReference type="GO" id="GO:0019323">
    <property type="term" value="P:pentose catabolic process"/>
    <property type="evidence" value="ECO:0007669"/>
    <property type="project" value="UniProtKB-UniRule"/>
</dbReference>
<evidence type="ECO:0000256" key="11">
    <source>
        <dbReference type="PIRNR" id="PIRNR001461"/>
    </source>
</evidence>
<comment type="pathway">
    <text evidence="10">Carbohydrate degradation.</text>
</comment>
<feature type="binding site" evidence="10 14">
    <location>
        <position position="74"/>
    </location>
    <ligand>
        <name>substrate</name>
    </ligand>
</feature>
<dbReference type="FunFam" id="3.20.20.70:FF:000004">
    <property type="entry name" value="Ribulose-phosphate 3-epimerase"/>
    <property type="match status" value="1"/>
</dbReference>
<dbReference type="CDD" id="cd00429">
    <property type="entry name" value="RPE"/>
    <property type="match status" value="1"/>
</dbReference>
<comment type="catalytic activity">
    <reaction evidence="1 10 11">
        <text>D-ribulose 5-phosphate = D-xylulose 5-phosphate</text>
        <dbReference type="Rhea" id="RHEA:13677"/>
        <dbReference type="ChEBI" id="CHEBI:57737"/>
        <dbReference type="ChEBI" id="CHEBI:58121"/>
        <dbReference type="EC" id="5.1.3.1"/>
    </reaction>
</comment>
<dbReference type="PIRSF" id="PIRSF001461">
    <property type="entry name" value="RPE"/>
    <property type="match status" value="1"/>
</dbReference>
<comment type="cofactor">
    <cofactor evidence="5">
        <name>Fe(2+)</name>
        <dbReference type="ChEBI" id="CHEBI:29033"/>
    </cofactor>
</comment>
<dbReference type="GO" id="GO:0046872">
    <property type="term" value="F:metal ion binding"/>
    <property type="evidence" value="ECO:0007669"/>
    <property type="project" value="UniProtKB-UniRule"/>
</dbReference>
<gene>
    <name evidence="10 15" type="primary">rpe</name>
    <name evidence="15" type="ORF">ENQ76_08575</name>
</gene>
<feature type="active site" description="Proton acceptor" evidence="10 12">
    <location>
        <position position="43"/>
    </location>
</feature>
<evidence type="ECO:0000256" key="7">
    <source>
        <dbReference type="ARBA" id="ARBA00013188"/>
    </source>
</evidence>
<keyword evidence="13" id="KW-0170">Cobalt</keyword>
<accession>A0A7C2JY96</accession>
<evidence type="ECO:0000313" key="15">
    <source>
        <dbReference type="EMBL" id="HEN15506.1"/>
    </source>
</evidence>
<comment type="function">
    <text evidence="10">Catalyzes the reversible epimerization of D-ribulose 5-phosphate to D-xylulose 5-phosphate.</text>
</comment>
<comment type="cofactor">
    <cofactor evidence="2">
        <name>Mn(2+)</name>
        <dbReference type="ChEBI" id="CHEBI:29035"/>
    </cofactor>
</comment>
<reference evidence="15" key="1">
    <citation type="journal article" date="2020" name="mSystems">
        <title>Genome- and Community-Level Interaction Insights into Carbon Utilization and Element Cycling Functions of Hydrothermarchaeota in Hydrothermal Sediment.</title>
        <authorList>
            <person name="Zhou Z."/>
            <person name="Liu Y."/>
            <person name="Xu W."/>
            <person name="Pan J."/>
            <person name="Luo Z.H."/>
            <person name="Li M."/>
        </authorList>
    </citation>
    <scope>NUCLEOTIDE SEQUENCE [LARGE SCALE GENOMIC DNA]</scope>
    <source>
        <strain evidence="15">SpSt-339</strain>
    </source>
</reference>
<feature type="binding site" evidence="10">
    <location>
        <begin position="180"/>
        <end position="182"/>
    </location>
    <ligand>
        <name>substrate</name>
    </ligand>
</feature>
<keyword evidence="8 10" id="KW-0479">Metal-binding</keyword>
<comment type="cofactor">
    <cofactor evidence="4">
        <name>Zn(2+)</name>
        <dbReference type="ChEBI" id="CHEBI:29105"/>
    </cofactor>
</comment>
<evidence type="ECO:0000256" key="9">
    <source>
        <dbReference type="ARBA" id="ARBA00023235"/>
    </source>
</evidence>
<feature type="binding site" evidence="10 13">
    <location>
        <position position="43"/>
    </location>
    <ligand>
        <name>a divalent metal cation</name>
        <dbReference type="ChEBI" id="CHEBI:60240"/>
    </ligand>
</feature>
<dbReference type="PANTHER" id="PTHR11749">
    <property type="entry name" value="RIBULOSE-5-PHOSPHATE-3-EPIMERASE"/>
    <property type="match status" value="1"/>
</dbReference>
<comment type="similarity">
    <text evidence="6 10 11">Belongs to the ribulose-phosphate 3-epimerase family.</text>
</comment>
<organism evidence="15">
    <name type="scientific">Schlesneria paludicola</name>
    <dbReference type="NCBI Taxonomy" id="360056"/>
    <lineage>
        <taxon>Bacteria</taxon>
        <taxon>Pseudomonadati</taxon>
        <taxon>Planctomycetota</taxon>
        <taxon>Planctomycetia</taxon>
        <taxon>Planctomycetales</taxon>
        <taxon>Planctomycetaceae</taxon>
        <taxon>Schlesneria</taxon>
    </lineage>
</organism>
<proteinExistence type="inferred from homology"/>
<dbReference type="GO" id="GO:0005737">
    <property type="term" value="C:cytoplasm"/>
    <property type="evidence" value="ECO:0007669"/>
    <property type="project" value="UniProtKB-ARBA"/>
</dbReference>
<evidence type="ECO:0000256" key="10">
    <source>
        <dbReference type="HAMAP-Rule" id="MF_02227"/>
    </source>
</evidence>
<feature type="binding site" evidence="14">
    <location>
        <position position="182"/>
    </location>
    <ligand>
        <name>substrate</name>
    </ligand>
</feature>
<dbReference type="InterPro" id="IPR013785">
    <property type="entry name" value="Aldolase_TIM"/>
</dbReference>
<keyword evidence="13" id="KW-0862">Zinc</keyword>
<feature type="binding site" evidence="10 14">
    <location>
        <position position="16"/>
    </location>
    <ligand>
        <name>substrate</name>
    </ligand>
</feature>
<dbReference type="AlphaFoldDB" id="A0A7C2JY96"/>
<protein>
    <recommendedName>
        <fullName evidence="7 10">Ribulose-phosphate 3-epimerase</fullName>
        <ecNumber evidence="7 10">5.1.3.1</ecNumber>
    </recommendedName>
</protein>
<comment type="cofactor">
    <cofactor evidence="3">
        <name>Co(2+)</name>
        <dbReference type="ChEBI" id="CHEBI:48828"/>
    </cofactor>
</comment>
<evidence type="ECO:0000256" key="12">
    <source>
        <dbReference type="PIRSR" id="PIRSR001461-1"/>
    </source>
</evidence>